<organism evidence="4 5">
    <name type="scientific">Halanaerobium hydrogeniformans</name>
    <name type="common">Halanaerobium sp. (strain sapolanicus)</name>
    <dbReference type="NCBI Taxonomy" id="656519"/>
    <lineage>
        <taxon>Bacteria</taxon>
        <taxon>Bacillati</taxon>
        <taxon>Bacillota</taxon>
        <taxon>Clostridia</taxon>
        <taxon>Halanaerobiales</taxon>
        <taxon>Halanaerobiaceae</taxon>
        <taxon>Halanaerobium</taxon>
    </lineage>
</organism>
<dbReference type="Proteomes" id="UP000007434">
    <property type="component" value="Chromosome"/>
</dbReference>
<evidence type="ECO:0000313" key="5">
    <source>
        <dbReference type="Proteomes" id="UP000007434"/>
    </source>
</evidence>
<feature type="domain" description="GLUG" evidence="2">
    <location>
        <begin position="749"/>
        <end position="771"/>
    </location>
</feature>
<dbReference type="eggNOG" id="COG3210">
    <property type="taxonomic scope" value="Bacteria"/>
</dbReference>
<accession>E4RPF6</accession>
<protein>
    <recommendedName>
        <fullName evidence="6">GLUG domain protein</fullName>
    </recommendedName>
</protein>
<name>E4RPF6_HALHG</name>
<dbReference type="InterPro" id="IPR024519">
    <property type="entry name" value="IAT_beta"/>
</dbReference>
<dbReference type="InterPro" id="IPR038177">
    <property type="entry name" value="IAT_beta_sf"/>
</dbReference>
<dbReference type="eggNOG" id="COG3420">
    <property type="taxonomic scope" value="Bacteria"/>
</dbReference>
<feature type="domain" description="Inverse autotransporter beta-domain" evidence="3">
    <location>
        <begin position="47"/>
        <end position="137"/>
    </location>
</feature>
<proteinExistence type="predicted"/>
<dbReference type="RefSeq" id="WP_013405085.1">
    <property type="nucleotide sequence ID" value="NC_014654.1"/>
</dbReference>
<dbReference type="HOGENOM" id="CLU_303994_0_0_9"/>
<dbReference type="OrthoDB" id="8320584at2"/>
<dbReference type="Gene3D" id="2.40.160.160">
    <property type="entry name" value="Inverse autotransporter, beta-domain"/>
    <property type="match status" value="1"/>
</dbReference>
<evidence type="ECO:0000259" key="3">
    <source>
        <dbReference type="Pfam" id="PF11924"/>
    </source>
</evidence>
<feature type="domain" description="GLUG" evidence="2">
    <location>
        <begin position="719"/>
        <end position="744"/>
    </location>
</feature>
<reference evidence="4 5" key="1">
    <citation type="submission" date="2010-11" db="EMBL/GenBank/DDBJ databases">
        <title>Complete sequence of Halanaerobium sp. sapolanicus.</title>
        <authorList>
            <consortium name="US DOE Joint Genome Institute"/>
            <person name="Lucas S."/>
            <person name="Copeland A."/>
            <person name="Lapidus A."/>
            <person name="Cheng J.-F."/>
            <person name="Bruce D."/>
            <person name="Goodwin L."/>
            <person name="Pitluck S."/>
            <person name="Davenport K."/>
            <person name="Detter J.C."/>
            <person name="Han C."/>
            <person name="Tapia R."/>
            <person name="Land M."/>
            <person name="Hauser L."/>
            <person name="Jeffries C."/>
            <person name="Kyrpides N."/>
            <person name="Ivanova N."/>
            <person name="Mikhailova N."/>
            <person name="Begemann M.B."/>
            <person name="Mormile M.R."/>
            <person name="Wall J.D."/>
            <person name="Elias D.A."/>
            <person name="Woyke T."/>
        </authorList>
    </citation>
    <scope>NUCLEOTIDE SEQUENCE [LARGE SCALE GENOMIC DNA]</scope>
    <source>
        <strain evidence="5">sapolanicus</strain>
    </source>
</reference>
<dbReference type="KEGG" id="has:Halsa_0506"/>
<dbReference type="AlphaFoldDB" id="E4RPF6"/>
<dbReference type="EMBL" id="CP002304">
    <property type="protein sequence ID" value="ADQ13979.1"/>
    <property type="molecule type" value="Genomic_DNA"/>
</dbReference>
<sequence length="978" mass="107889">MSYKAKFFLFGALIFIFLIFLLTMVCYGEVDRRARFDIDGSIGDDFIGQASILYPLRNSEDSIVYSDLRYRVGSDDPEEWNIGLGYRRKFSDRDNALAGVYLFRDRRDEYDNYWDMWTIGGEILTDQWDFRVNAYLSDDDKVLAAGSENANNELLVNNEQQLIFASSGAVYYKSMDGVDLEVGRRLRERDDFLNNVGAYLRVFRFSADEMETMTGQQLRIDKLIGERDDINYKFGVDWQNDNLRDSETKATFSVSIPFGGSSDSKESEERESEMTADEVLEARMTEKPVRDLDIIISETEEDGEIREERIAVDPLTGEEIGTVYFVTDDGDGDGSEDNPTKLSDLNSEEHDLIILSGEINYDQLILSEGQKLISAETGELEVSDGNGSTAVFAPDGNSATLKGEPSENDALLKLNNMNTVSGLRMEIESNGDYKRQIAIIIEDSSDTDKFHIIKDNTIDSANIGIAYENDEIDLEEKYEAENTFNSVDLKSLDGQCASDDSLIVNWHELDNVREDLTKDYELVNNLNEDVSGYDEHASENANDDKGWNPIGADSVEFVGVFDGNDYVISDLYIDREGENYIGLFSEIDSAGEIKNLGLADVYITGDDYVGGLVGRNDGTIENISIKDVDITGDKFVGGLVGYNHNGTIENISIKDVDISGKAQFGGLVGINYQGTIYDSYVTGEEKITGDDHVGGLVGINYQGTIYDSYVRGDVDITGEQRVGGLVGYNNFGEIINSHATGSVTATERRVGGLVGQNSGGTIEKSYADVDVEAENSDEIRVDIGGLVGHNSGTIEQSYAEGLVKGSNDSDDSDARIEIGGLVGRNQDATIKNSYATGDVELVSAGDNVEVNLGGLVGKNRNNHNPPKIENSYAIGEINGGNSEEHNLGGLVGYNNKDGSDKPEIIDSFALDNSLEIIGEDEGELTGRVALASEDDLKGSNLYRKVEDFNSYDNLNEAWDENIWDFGSDEDYPILEWQD</sequence>
<evidence type="ECO:0000256" key="1">
    <source>
        <dbReference type="SAM" id="MobiDB-lite"/>
    </source>
</evidence>
<dbReference type="STRING" id="656519.Halsa_0506"/>
<evidence type="ECO:0000313" key="4">
    <source>
        <dbReference type="EMBL" id="ADQ13979.1"/>
    </source>
</evidence>
<dbReference type="Gene3D" id="2.160.20.110">
    <property type="match status" value="2"/>
</dbReference>
<dbReference type="Pfam" id="PF07581">
    <property type="entry name" value="Glug"/>
    <property type="match status" value="5"/>
</dbReference>
<feature type="domain" description="GLUG" evidence="2">
    <location>
        <begin position="692"/>
        <end position="714"/>
    </location>
</feature>
<evidence type="ECO:0000259" key="2">
    <source>
        <dbReference type="Pfam" id="PF07581"/>
    </source>
</evidence>
<evidence type="ECO:0008006" key="6">
    <source>
        <dbReference type="Google" id="ProtNLM"/>
    </source>
</evidence>
<feature type="domain" description="GLUG" evidence="2">
    <location>
        <begin position="665"/>
        <end position="688"/>
    </location>
</feature>
<reference evidence="4 5" key="2">
    <citation type="journal article" date="2011" name="J. Bacteriol.">
        <title>Complete Genome Sequence of the Haloalkaliphilic, Hydrogen Producing Halanaerobium hydrogenoformans.</title>
        <authorList>
            <person name="Brown S.D."/>
            <person name="Begemann M.B."/>
            <person name="Mormile M.R."/>
            <person name="Wall J.D."/>
            <person name="Han C.S."/>
            <person name="Goodwin L.A."/>
            <person name="Pitluck S."/>
            <person name="Land M.L."/>
            <person name="Hauser L.J."/>
            <person name="Elias D.A."/>
        </authorList>
    </citation>
    <scope>NUCLEOTIDE SEQUENCE [LARGE SCALE GENOMIC DNA]</scope>
    <source>
        <strain evidence="5">sapolanicus</strain>
    </source>
</reference>
<feature type="region of interest" description="Disordered" evidence="1">
    <location>
        <begin position="254"/>
        <end position="273"/>
    </location>
</feature>
<feature type="domain" description="GLUG" evidence="2">
    <location>
        <begin position="818"/>
        <end position="839"/>
    </location>
</feature>
<dbReference type="Pfam" id="PF11924">
    <property type="entry name" value="IAT_beta"/>
    <property type="match status" value="1"/>
</dbReference>
<keyword evidence="5" id="KW-1185">Reference proteome</keyword>
<dbReference type="InterPro" id="IPR011493">
    <property type="entry name" value="GLUG"/>
</dbReference>
<gene>
    <name evidence="4" type="ordered locus">Halsa_0506</name>
</gene>